<organism evidence="2 3">
    <name type="scientific">Cercospora kikuchii</name>
    <dbReference type="NCBI Taxonomy" id="84275"/>
    <lineage>
        <taxon>Eukaryota</taxon>
        <taxon>Fungi</taxon>
        <taxon>Dikarya</taxon>
        <taxon>Ascomycota</taxon>
        <taxon>Pezizomycotina</taxon>
        <taxon>Dothideomycetes</taxon>
        <taxon>Dothideomycetidae</taxon>
        <taxon>Mycosphaerellales</taxon>
        <taxon>Mycosphaerellaceae</taxon>
        <taxon>Cercospora</taxon>
    </lineage>
</organism>
<dbReference type="EMBL" id="BOLY01000003">
    <property type="protein sequence ID" value="GIZ41905.1"/>
    <property type="molecule type" value="Genomic_DNA"/>
</dbReference>
<accession>A0A9P3CLG7</accession>
<proteinExistence type="predicted"/>
<sequence length="331" mass="36272">MRMTRSASQAPNNEAWKGRVAVPAPSWSMSVFEHKKASVVPEYLDESHIEGKIRHLSKSDQQSLRLKQMKVRQTDSQIARFTRSNRMSSPTLAEAAAATLLFVWEGSSTAFCISPTGLLLTGAHCIAETPAEYARTKNQTRWLLFASGDPVQAKPVAFDPKRDLALLQITAAPSSFRTELFPYIRLSSSPPKFRAPLLCIGSPGTEDLELVDAAECVVETGYDVLHISDGKFRGLNRSQDVQDNSEIGALKHDCWTYWGHSGAPLIDANNGGLVGVHSSWDDETGMRRGVAWEAVKAFLEEECQAVETEKVATAPEQSRRAGGSSDNPIVL</sequence>
<dbReference type="OrthoDB" id="4217619at2759"/>
<dbReference type="InterPro" id="IPR009003">
    <property type="entry name" value="Peptidase_S1_PA"/>
</dbReference>
<comment type="caution">
    <text evidence="2">The sequence shown here is derived from an EMBL/GenBank/DDBJ whole genome shotgun (WGS) entry which is preliminary data.</text>
</comment>
<dbReference type="InterPro" id="IPR043504">
    <property type="entry name" value="Peptidase_S1_PA_chymotrypsin"/>
</dbReference>
<name>A0A9P3CLG7_9PEZI</name>
<dbReference type="PANTHER" id="PTHR43019">
    <property type="entry name" value="SERINE ENDOPROTEASE DEGS"/>
    <property type="match status" value="1"/>
</dbReference>
<dbReference type="Pfam" id="PF13365">
    <property type="entry name" value="Trypsin_2"/>
    <property type="match status" value="1"/>
</dbReference>
<protein>
    <submittedName>
        <fullName evidence="2">Uncharacterized protein</fullName>
    </submittedName>
</protein>
<evidence type="ECO:0000313" key="3">
    <source>
        <dbReference type="Proteomes" id="UP000825890"/>
    </source>
</evidence>
<dbReference type="GeneID" id="68290765"/>
<reference evidence="2 3" key="1">
    <citation type="submission" date="2021-01" db="EMBL/GenBank/DDBJ databases">
        <title>Cercospora kikuchii MAFF 305040 whole genome shotgun sequence.</title>
        <authorList>
            <person name="Kashiwa T."/>
            <person name="Suzuki T."/>
        </authorList>
    </citation>
    <scope>NUCLEOTIDE SEQUENCE [LARGE SCALE GENOMIC DNA]</scope>
    <source>
        <strain evidence="2 3">MAFF 305040</strain>
    </source>
</reference>
<dbReference type="SUPFAM" id="SSF50494">
    <property type="entry name" value="Trypsin-like serine proteases"/>
    <property type="match status" value="1"/>
</dbReference>
<evidence type="ECO:0000313" key="2">
    <source>
        <dbReference type="EMBL" id="GIZ41905.1"/>
    </source>
</evidence>
<gene>
    <name evidence="2" type="ORF">CKM354_000519000</name>
</gene>
<dbReference type="Gene3D" id="2.40.10.10">
    <property type="entry name" value="Trypsin-like serine proteases"/>
    <property type="match status" value="2"/>
</dbReference>
<keyword evidence="3" id="KW-1185">Reference proteome</keyword>
<dbReference type="RefSeq" id="XP_044656392.1">
    <property type="nucleotide sequence ID" value="XM_044800457.1"/>
</dbReference>
<dbReference type="PANTHER" id="PTHR43019:SF23">
    <property type="entry name" value="PROTEASE DO-LIKE 5, CHLOROPLASTIC"/>
    <property type="match status" value="1"/>
</dbReference>
<dbReference type="AlphaFoldDB" id="A0A9P3CLG7"/>
<dbReference type="Proteomes" id="UP000825890">
    <property type="component" value="Unassembled WGS sequence"/>
</dbReference>
<evidence type="ECO:0000256" key="1">
    <source>
        <dbReference type="SAM" id="MobiDB-lite"/>
    </source>
</evidence>
<feature type="region of interest" description="Disordered" evidence="1">
    <location>
        <begin position="309"/>
        <end position="331"/>
    </location>
</feature>